<accession>A0A4U0FD85</accession>
<keyword evidence="3" id="KW-1185">Reference proteome</keyword>
<comment type="caution">
    <text evidence="2">The sequence shown here is derived from an EMBL/GenBank/DDBJ whole genome shotgun (WGS) entry which is preliminary data.</text>
</comment>
<dbReference type="AlphaFoldDB" id="A0A4U0FD85"/>
<dbReference type="InterPro" id="IPR052164">
    <property type="entry name" value="Anthracycline_SecMetBiosynth"/>
</dbReference>
<evidence type="ECO:0000313" key="2">
    <source>
        <dbReference type="EMBL" id="TJY42730.1"/>
    </source>
</evidence>
<dbReference type="Gene3D" id="3.10.180.10">
    <property type="entry name" value="2,3-Dihydroxybiphenyl 1,2-Dioxygenase, domain 1"/>
    <property type="match status" value="2"/>
</dbReference>
<evidence type="ECO:0000259" key="1">
    <source>
        <dbReference type="PROSITE" id="PS51819"/>
    </source>
</evidence>
<dbReference type="SUPFAM" id="SSF54593">
    <property type="entry name" value="Glyoxalase/Bleomycin resistance protein/Dihydroxybiphenyl dioxygenase"/>
    <property type="match status" value="2"/>
</dbReference>
<feature type="domain" description="VOC" evidence="1">
    <location>
        <begin position="161"/>
        <end position="273"/>
    </location>
</feature>
<dbReference type="PANTHER" id="PTHR33993:SF14">
    <property type="entry name" value="GB|AAF24581.1"/>
    <property type="match status" value="1"/>
</dbReference>
<protein>
    <recommendedName>
        <fullName evidence="1">VOC domain-containing protein</fullName>
    </recommendedName>
</protein>
<name>A0A4U0FD85_9BACL</name>
<dbReference type="PANTHER" id="PTHR33993">
    <property type="entry name" value="GLYOXALASE-RELATED"/>
    <property type="match status" value="1"/>
</dbReference>
<dbReference type="InterPro" id="IPR004360">
    <property type="entry name" value="Glyas_Fos-R_dOase_dom"/>
</dbReference>
<dbReference type="Pfam" id="PF00903">
    <property type="entry name" value="Glyoxalase"/>
    <property type="match status" value="2"/>
</dbReference>
<gene>
    <name evidence="2" type="ORF">E5161_07765</name>
</gene>
<reference evidence="2 3" key="1">
    <citation type="submission" date="2019-04" db="EMBL/GenBank/DDBJ databases">
        <title>Cohnella sp. nov., isolated from soil.</title>
        <authorList>
            <person name="Kim W."/>
        </authorList>
    </citation>
    <scope>NUCLEOTIDE SEQUENCE [LARGE SCALE GENOMIC DNA]</scope>
    <source>
        <strain evidence="2 3">CAU 1483</strain>
    </source>
</reference>
<evidence type="ECO:0000313" key="3">
    <source>
        <dbReference type="Proteomes" id="UP000309673"/>
    </source>
</evidence>
<feature type="domain" description="VOC" evidence="1">
    <location>
        <begin position="26"/>
        <end position="142"/>
    </location>
</feature>
<dbReference type="PROSITE" id="PS51819">
    <property type="entry name" value="VOC"/>
    <property type="match status" value="2"/>
</dbReference>
<dbReference type="CDD" id="cd06587">
    <property type="entry name" value="VOC"/>
    <property type="match status" value="1"/>
</dbReference>
<dbReference type="EMBL" id="SUPK01000003">
    <property type="protein sequence ID" value="TJY42730.1"/>
    <property type="molecule type" value="Genomic_DNA"/>
</dbReference>
<dbReference type="InterPro" id="IPR029068">
    <property type="entry name" value="Glyas_Bleomycin-R_OHBP_Dase"/>
</dbReference>
<sequence length="274" mass="31382">MTDKRRRCRLDKTIEKGRQVVPLENRAASVFVHVTDLRRAAEWYSRLLGLPIMEERLNGGPVYWFDFPGTHLILDNNGGNRESPEWRESMLPRVMFPASDIDEAYRYIQEKAEPFFEPERHGSMAFFNFRDPEGSAHMVCWTEHPGPDWEDQKTESPVLARIGGVFVDVKDMAAAARWYSGLLGVPLDEKAAAESVYSVPVTRGAALLLDQNRFLKQETYTVPFYFETKDWNAALDYVRRQGLALAVEPEIFENGAMFVVQDPDGNRIMVAQMN</sequence>
<dbReference type="OrthoDB" id="2354281at2"/>
<dbReference type="Proteomes" id="UP000309673">
    <property type="component" value="Unassembled WGS sequence"/>
</dbReference>
<proteinExistence type="predicted"/>
<dbReference type="InterPro" id="IPR037523">
    <property type="entry name" value="VOC_core"/>
</dbReference>
<organism evidence="2 3">
    <name type="scientific">Cohnella pontilimi</name>
    <dbReference type="NCBI Taxonomy" id="2564100"/>
    <lineage>
        <taxon>Bacteria</taxon>
        <taxon>Bacillati</taxon>
        <taxon>Bacillota</taxon>
        <taxon>Bacilli</taxon>
        <taxon>Bacillales</taxon>
        <taxon>Paenibacillaceae</taxon>
        <taxon>Cohnella</taxon>
    </lineage>
</organism>